<dbReference type="RefSeq" id="XP_005102577.1">
    <property type="nucleotide sequence ID" value="XM_005102520.1"/>
</dbReference>
<feature type="transmembrane region" description="Helical" evidence="5">
    <location>
        <begin position="148"/>
        <end position="168"/>
    </location>
</feature>
<dbReference type="PROSITE" id="PS00217">
    <property type="entry name" value="SUGAR_TRANSPORT_2"/>
    <property type="match status" value="1"/>
</dbReference>
<dbReference type="InterPro" id="IPR005829">
    <property type="entry name" value="Sugar_transporter_CS"/>
</dbReference>
<dbReference type="SUPFAM" id="SSF103473">
    <property type="entry name" value="MFS general substrate transporter"/>
    <property type="match status" value="1"/>
</dbReference>
<evidence type="ECO:0000256" key="4">
    <source>
        <dbReference type="ARBA" id="ARBA00023136"/>
    </source>
</evidence>
<dbReference type="Gene3D" id="1.20.1250.20">
    <property type="entry name" value="MFS general substrate transporter like domains"/>
    <property type="match status" value="1"/>
</dbReference>
<dbReference type="PANTHER" id="PTHR24064">
    <property type="entry name" value="SOLUTE CARRIER FAMILY 22 MEMBER"/>
    <property type="match status" value="1"/>
</dbReference>
<proteinExistence type="predicted"/>
<feature type="domain" description="Major facilitator superfamily (MFS) profile" evidence="6">
    <location>
        <begin position="78"/>
        <end position="527"/>
    </location>
</feature>
<dbReference type="InterPro" id="IPR020846">
    <property type="entry name" value="MFS_dom"/>
</dbReference>
<sequence>MNVEDLVSDLSTCGRFQVLLTAICYLVKTSAVWANMMMAFGSYDPGWTCTAFETIDGGRAENLSSSLWSRPLQGLYDVPGISITGSLSDNASSGALPPGADVRDDSSVSTANFTHSSCEKYPRCKNIQFNHWEARTVATEWNLVCDRAWILSLIISIQMSGVAAGSYICGYIGDKCGRKLSMYGFVTFGMLCNIAAYLTTSWEAYTVVGFFIGVSVGGNFAASNIYAMEFVKPKWRPVISGLPCWHVATLLFGVCIMLLRDWRLVHLATAALSLLALLTAVWVPDSVRWLLVHRKMQKAEKVVTQICRFNGMEMRDTKFGSDAMTEGCNHSQEDSAKYGVFILFQASLRKKTILVTLTYFLTSAMFFAIGFGVESLYGDFYVNFILYSLVPIPLSFLVPVLGNTLGRRWALLIFLSLVFLGFVSIVVVFFTTSGSVRGITITCLALVTANWLQHLLCTLTTFSVELFPTVVRNLGYGFAVTGARLGSIVAPYVIPRDFESIYVSYLIMSAMALVCCAAVWALPETKGVAMEDVIQDNDKPTSLERKEALMNDKTTSLE</sequence>
<dbReference type="InterPro" id="IPR036259">
    <property type="entry name" value="MFS_trans_sf"/>
</dbReference>
<dbReference type="Pfam" id="PF00083">
    <property type="entry name" value="Sugar_tr"/>
    <property type="match status" value="1"/>
</dbReference>
<reference evidence="8" key="1">
    <citation type="submission" date="2025-08" db="UniProtKB">
        <authorList>
            <consortium name="RefSeq"/>
        </authorList>
    </citation>
    <scope>IDENTIFICATION</scope>
</reference>
<comment type="subcellular location">
    <subcellularLocation>
        <location evidence="1">Membrane</location>
        <topology evidence="1">Multi-pass membrane protein</topology>
    </subcellularLocation>
</comment>
<evidence type="ECO:0000256" key="2">
    <source>
        <dbReference type="ARBA" id="ARBA00022692"/>
    </source>
</evidence>
<dbReference type="Proteomes" id="UP000694888">
    <property type="component" value="Unplaced"/>
</dbReference>
<keyword evidence="4 5" id="KW-0472">Membrane</keyword>
<feature type="transmembrane region" description="Helical" evidence="5">
    <location>
        <begin position="438"/>
        <end position="462"/>
    </location>
</feature>
<gene>
    <name evidence="8" type="primary">LOC101854181</name>
</gene>
<feature type="transmembrane region" description="Helical" evidence="5">
    <location>
        <begin position="204"/>
        <end position="226"/>
    </location>
</feature>
<dbReference type="InterPro" id="IPR005828">
    <property type="entry name" value="MFS_sugar_transport-like"/>
</dbReference>
<evidence type="ECO:0000313" key="8">
    <source>
        <dbReference type="RefSeq" id="XP_005102577.1"/>
    </source>
</evidence>
<protein>
    <submittedName>
        <fullName evidence="8">Solute carrier family 22 member 4-like</fullName>
    </submittedName>
</protein>
<evidence type="ECO:0000256" key="5">
    <source>
        <dbReference type="SAM" id="Phobius"/>
    </source>
</evidence>
<dbReference type="PROSITE" id="PS50850">
    <property type="entry name" value="MFS"/>
    <property type="match status" value="1"/>
</dbReference>
<feature type="transmembrane region" description="Helical" evidence="5">
    <location>
        <begin position="409"/>
        <end position="432"/>
    </location>
</feature>
<organism evidence="7 8">
    <name type="scientific">Aplysia californica</name>
    <name type="common">California sea hare</name>
    <dbReference type="NCBI Taxonomy" id="6500"/>
    <lineage>
        <taxon>Eukaryota</taxon>
        <taxon>Metazoa</taxon>
        <taxon>Spiralia</taxon>
        <taxon>Lophotrochozoa</taxon>
        <taxon>Mollusca</taxon>
        <taxon>Gastropoda</taxon>
        <taxon>Heterobranchia</taxon>
        <taxon>Euthyneura</taxon>
        <taxon>Tectipleura</taxon>
        <taxon>Aplysiida</taxon>
        <taxon>Aplysioidea</taxon>
        <taxon>Aplysiidae</taxon>
        <taxon>Aplysia</taxon>
    </lineage>
</organism>
<feature type="transmembrane region" description="Helical" evidence="5">
    <location>
        <begin position="180"/>
        <end position="198"/>
    </location>
</feature>
<feature type="transmembrane region" description="Helical" evidence="5">
    <location>
        <begin position="500"/>
        <end position="522"/>
    </location>
</feature>
<feature type="transmembrane region" description="Helical" evidence="5">
    <location>
        <begin position="265"/>
        <end position="291"/>
    </location>
</feature>
<keyword evidence="3 5" id="KW-1133">Transmembrane helix</keyword>
<evidence type="ECO:0000313" key="7">
    <source>
        <dbReference type="Proteomes" id="UP000694888"/>
    </source>
</evidence>
<evidence type="ECO:0000256" key="1">
    <source>
        <dbReference type="ARBA" id="ARBA00004141"/>
    </source>
</evidence>
<keyword evidence="2 5" id="KW-0812">Transmembrane</keyword>
<feature type="transmembrane region" description="Helical" evidence="5">
    <location>
        <begin position="353"/>
        <end position="372"/>
    </location>
</feature>
<evidence type="ECO:0000259" key="6">
    <source>
        <dbReference type="PROSITE" id="PS50850"/>
    </source>
</evidence>
<accession>A0ABM0JVL3</accession>
<feature type="transmembrane region" description="Helical" evidence="5">
    <location>
        <begin position="474"/>
        <end position="494"/>
    </location>
</feature>
<name>A0ABM0JVL3_APLCA</name>
<feature type="transmembrane region" description="Helical" evidence="5">
    <location>
        <begin position="238"/>
        <end position="259"/>
    </location>
</feature>
<dbReference type="GeneID" id="101854181"/>
<evidence type="ECO:0000256" key="3">
    <source>
        <dbReference type="ARBA" id="ARBA00022989"/>
    </source>
</evidence>
<keyword evidence="7" id="KW-1185">Reference proteome</keyword>
<feature type="transmembrane region" description="Helical" evidence="5">
    <location>
        <begin position="384"/>
        <end position="402"/>
    </location>
</feature>